<dbReference type="EMBL" id="CP021983">
    <property type="protein sequence ID" value="ASC72806.1"/>
    <property type="molecule type" value="Genomic_DNA"/>
</dbReference>
<keyword evidence="2" id="KW-1185">Reference proteome</keyword>
<dbReference type="STRING" id="1641165.XM38_06560"/>
<dbReference type="OrthoDB" id="428307at2"/>
<gene>
    <name evidence="1" type="ORF">XM38_037650</name>
</gene>
<evidence type="ECO:0008006" key="3">
    <source>
        <dbReference type="Google" id="ProtNLM"/>
    </source>
</evidence>
<proteinExistence type="predicted"/>
<evidence type="ECO:0000313" key="2">
    <source>
        <dbReference type="Proteomes" id="UP000191901"/>
    </source>
</evidence>
<accession>A0A1Z3HRD0</accession>
<dbReference type="KEGG" id="hhg:XM38_037650"/>
<reference evidence="1 2" key="1">
    <citation type="journal article" date="2016" name="Biochim. Biophys. Acta">
        <title>Characterization of red-shifted phycobilisomes isolated from the chlorophyll f-containing cyanobacterium Halomicronema hongdechloris.</title>
        <authorList>
            <person name="Li Y."/>
            <person name="Lin Y."/>
            <person name="Garvey C.J."/>
            <person name="Birch D."/>
            <person name="Corkery R.W."/>
            <person name="Loughlin P.C."/>
            <person name="Scheer H."/>
            <person name="Willows R.D."/>
            <person name="Chen M."/>
        </authorList>
    </citation>
    <scope>NUCLEOTIDE SEQUENCE [LARGE SCALE GENOMIC DNA]</scope>
    <source>
        <strain evidence="1 2">C2206</strain>
    </source>
</reference>
<protein>
    <recommendedName>
        <fullName evidence="3">DUF2288 domain-containing protein</fullName>
    </recommendedName>
</protein>
<sequence>MTDALRTELADMVDSAEWTWLQPHANRDAVVVVDQALDLVDVGVAIATDNVTSVDHWIGEQLLRKPTLDQLIRWERTEGLRFQALIVPPYVLVQQSPEAT</sequence>
<dbReference type="Pfam" id="PF10052">
    <property type="entry name" value="DUF2288"/>
    <property type="match status" value="1"/>
</dbReference>
<dbReference type="Proteomes" id="UP000191901">
    <property type="component" value="Chromosome"/>
</dbReference>
<organism evidence="1 2">
    <name type="scientific">Halomicronema hongdechloris C2206</name>
    <dbReference type="NCBI Taxonomy" id="1641165"/>
    <lineage>
        <taxon>Bacteria</taxon>
        <taxon>Bacillati</taxon>
        <taxon>Cyanobacteriota</taxon>
        <taxon>Cyanophyceae</taxon>
        <taxon>Nodosilineales</taxon>
        <taxon>Nodosilineaceae</taxon>
        <taxon>Halomicronema</taxon>
    </lineage>
</organism>
<name>A0A1Z3HRD0_9CYAN</name>
<dbReference type="AlphaFoldDB" id="A0A1Z3HRD0"/>
<evidence type="ECO:0000313" key="1">
    <source>
        <dbReference type="EMBL" id="ASC72806.1"/>
    </source>
</evidence>
<dbReference type="InterPro" id="IPR018741">
    <property type="entry name" value="DUF2288"/>
</dbReference>